<evidence type="ECO:0000256" key="1">
    <source>
        <dbReference type="ARBA" id="ARBA00006446"/>
    </source>
</evidence>
<name>A0A844ZEV3_9SPHN</name>
<feature type="region of interest" description="Disordered" evidence="5">
    <location>
        <begin position="36"/>
        <end position="67"/>
    </location>
</feature>
<dbReference type="Pfam" id="PF03471">
    <property type="entry name" value="CorC_HlyC"/>
    <property type="match status" value="1"/>
</dbReference>
<protein>
    <submittedName>
        <fullName evidence="7">CBS domain-containing protein</fullName>
    </submittedName>
</protein>
<dbReference type="RefSeq" id="WP_160682052.1">
    <property type="nucleotide sequence ID" value="NZ_WTYW01000001.1"/>
</dbReference>
<comment type="similarity">
    <text evidence="1">Belongs to the UPF0053 family. Hemolysin C subfamily.</text>
</comment>
<dbReference type="GO" id="GO:0050660">
    <property type="term" value="F:flavin adenine dinucleotide binding"/>
    <property type="evidence" value="ECO:0007669"/>
    <property type="project" value="InterPro"/>
</dbReference>
<evidence type="ECO:0000256" key="4">
    <source>
        <dbReference type="PROSITE-ProRule" id="PRU00703"/>
    </source>
</evidence>
<dbReference type="Proteomes" id="UP000433104">
    <property type="component" value="Unassembled WGS sequence"/>
</dbReference>
<reference evidence="7 8" key="1">
    <citation type="submission" date="2019-12" db="EMBL/GenBank/DDBJ databases">
        <title>Genomic-based taxomic classification of the family Erythrobacteraceae.</title>
        <authorList>
            <person name="Xu L."/>
        </authorList>
    </citation>
    <scope>NUCLEOTIDE SEQUENCE [LARGE SCALE GENOMIC DNA]</scope>
    <source>
        <strain evidence="7 8">MCCC 1A09962</strain>
    </source>
</reference>
<evidence type="ECO:0000259" key="6">
    <source>
        <dbReference type="PROSITE" id="PS51371"/>
    </source>
</evidence>
<evidence type="ECO:0000256" key="5">
    <source>
        <dbReference type="SAM" id="MobiDB-lite"/>
    </source>
</evidence>
<dbReference type="EMBL" id="WTYW01000001">
    <property type="protein sequence ID" value="MXO85676.1"/>
    <property type="molecule type" value="Genomic_DNA"/>
</dbReference>
<dbReference type="SUPFAM" id="SSF54631">
    <property type="entry name" value="CBS-domain pair"/>
    <property type="match status" value="1"/>
</dbReference>
<dbReference type="Gene3D" id="3.30.465.10">
    <property type="match status" value="1"/>
</dbReference>
<proteinExistence type="inferred from homology"/>
<dbReference type="SMART" id="SM01091">
    <property type="entry name" value="CorC_HlyC"/>
    <property type="match status" value="1"/>
</dbReference>
<dbReference type="Pfam" id="PF00571">
    <property type="entry name" value="CBS"/>
    <property type="match status" value="2"/>
</dbReference>
<organism evidence="7 8">
    <name type="scientific">Parapontixanthobacter aurantiacus</name>
    <dbReference type="NCBI Taxonomy" id="1463599"/>
    <lineage>
        <taxon>Bacteria</taxon>
        <taxon>Pseudomonadati</taxon>
        <taxon>Pseudomonadota</taxon>
        <taxon>Alphaproteobacteria</taxon>
        <taxon>Sphingomonadales</taxon>
        <taxon>Erythrobacteraceae</taxon>
        <taxon>Parapontixanthobacter</taxon>
    </lineage>
</organism>
<keyword evidence="3 4" id="KW-0129">CBS domain</keyword>
<dbReference type="OrthoDB" id="9797674at2"/>
<keyword evidence="8" id="KW-1185">Reference proteome</keyword>
<keyword evidence="2" id="KW-0677">Repeat</keyword>
<dbReference type="GO" id="GO:0005886">
    <property type="term" value="C:plasma membrane"/>
    <property type="evidence" value="ECO:0007669"/>
    <property type="project" value="TreeGrafter"/>
</dbReference>
<gene>
    <name evidence="7" type="ORF">GRI38_06485</name>
</gene>
<accession>A0A844ZEV3</accession>
<feature type="compositionally biased region" description="Basic and acidic residues" evidence="5">
    <location>
        <begin position="36"/>
        <end position="56"/>
    </location>
</feature>
<dbReference type="PANTHER" id="PTHR22777:SF27">
    <property type="entry name" value="MAGNESIUM AND COBALT EFFLUX PROTEIN CORC"/>
    <property type="match status" value="1"/>
</dbReference>
<evidence type="ECO:0000313" key="8">
    <source>
        <dbReference type="Proteomes" id="UP000433104"/>
    </source>
</evidence>
<dbReference type="CDD" id="cd04590">
    <property type="entry name" value="CBS_pair_CorC_HlyC_assoc"/>
    <property type="match status" value="1"/>
</dbReference>
<feature type="compositionally biased region" description="Low complexity" evidence="5">
    <location>
        <begin position="9"/>
        <end position="20"/>
    </location>
</feature>
<evidence type="ECO:0000313" key="7">
    <source>
        <dbReference type="EMBL" id="MXO85676.1"/>
    </source>
</evidence>
<dbReference type="FunFam" id="3.10.580.10:FF:000002">
    <property type="entry name" value="Magnesium/cobalt efflux protein CorC"/>
    <property type="match status" value="1"/>
</dbReference>
<dbReference type="PANTHER" id="PTHR22777">
    <property type="entry name" value="HEMOLYSIN-RELATED"/>
    <property type="match status" value="1"/>
</dbReference>
<dbReference type="InterPro" id="IPR005170">
    <property type="entry name" value="Transptr-assoc_dom"/>
</dbReference>
<dbReference type="InterPro" id="IPR036318">
    <property type="entry name" value="FAD-bd_PCMH-like_sf"/>
</dbReference>
<dbReference type="InterPro" id="IPR016169">
    <property type="entry name" value="FAD-bd_PCMH_sub2"/>
</dbReference>
<evidence type="ECO:0000256" key="3">
    <source>
        <dbReference type="ARBA" id="ARBA00023122"/>
    </source>
</evidence>
<dbReference type="SMART" id="SM00116">
    <property type="entry name" value="CBS"/>
    <property type="match status" value="2"/>
</dbReference>
<dbReference type="Gene3D" id="3.10.580.10">
    <property type="entry name" value="CBS-domain"/>
    <property type="match status" value="1"/>
</dbReference>
<evidence type="ECO:0000256" key="2">
    <source>
        <dbReference type="ARBA" id="ARBA00022737"/>
    </source>
</evidence>
<feature type="region of interest" description="Disordered" evidence="5">
    <location>
        <begin position="1"/>
        <end position="24"/>
    </location>
</feature>
<dbReference type="InterPro" id="IPR046342">
    <property type="entry name" value="CBS_dom_sf"/>
</dbReference>
<dbReference type="AlphaFoldDB" id="A0A844ZEV3"/>
<feature type="domain" description="CBS" evidence="6">
    <location>
        <begin position="91"/>
        <end position="150"/>
    </location>
</feature>
<comment type="caution">
    <text evidence="7">The sequence shown here is derived from an EMBL/GenBank/DDBJ whole genome shotgun (WGS) entry which is preliminary data.</text>
</comment>
<sequence length="317" mass="35050">MPDTDNERSSTAGEAESSSGLWPALRKLMGVEDSDRSLRAQLEEAIDEHEGEHSDEGEGETVPRNGDLSSVERQMLRNMLHFSEHDADDVAVPRGEIIAIPANSGWEEVVALFAEHGHSRMPVFRDSLDDVIGMMHIKDIFPYLASRKDPPADWTTLMRQPLYVPQTRNALDVLADMRQQRMHLAVVLDEFSGTDGIITIEDLVEEIVGEIEDEHDDAPEEQIVPLGEGVWDCDARAELDDVADALDPRLAEVAESVDTLGGLAFILAEQVPPVGEVLTHSSGWRIEVTEGDETHVKRLRLHAPEDMREAARAAEAG</sequence>
<dbReference type="InterPro" id="IPR000644">
    <property type="entry name" value="CBS_dom"/>
</dbReference>
<dbReference type="PROSITE" id="PS51371">
    <property type="entry name" value="CBS"/>
    <property type="match status" value="2"/>
</dbReference>
<feature type="domain" description="CBS" evidence="6">
    <location>
        <begin position="157"/>
        <end position="214"/>
    </location>
</feature>
<dbReference type="InterPro" id="IPR044751">
    <property type="entry name" value="Ion_transp-like_CBS"/>
</dbReference>
<dbReference type="SUPFAM" id="SSF56176">
    <property type="entry name" value="FAD-binding/transporter-associated domain-like"/>
    <property type="match status" value="1"/>
</dbReference>